<name>A0AAN8WTG8_HALRR</name>
<proteinExistence type="predicted"/>
<feature type="signal peptide" evidence="2">
    <location>
        <begin position="1"/>
        <end position="16"/>
    </location>
</feature>
<sequence>MGSAAMALSSVTVVVSSLLLKLYRKPTKESLATLDFHKAQESRLAGLEDDDNISVHRGLDDIPPPSTPSSALS</sequence>
<keyword evidence="2" id="KW-0732">Signal</keyword>
<gene>
    <name evidence="3" type="ORF">SK128_011611</name>
</gene>
<reference evidence="3 4" key="1">
    <citation type="submission" date="2023-11" db="EMBL/GenBank/DDBJ databases">
        <title>Halocaridina rubra genome assembly.</title>
        <authorList>
            <person name="Smith C."/>
        </authorList>
    </citation>
    <scope>NUCLEOTIDE SEQUENCE [LARGE SCALE GENOMIC DNA]</scope>
    <source>
        <strain evidence="3">EP-1</strain>
        <tissue evidence="3">Whole</tissue>
    </source>
</reference>
<dbReference type="AlphaFoldDB" id="A0AAN8WTG8"/>
<accession>A0AAN8WTG8</accession>
<evidence type="ECO:0000256" key="1">
    <source>
        <dbReference type="SAM" id="MobiDB-lite"/>
    </source>
</evidence>
<protein>
    <submittedName>
        <fullName evidence="3">Uncharacterized protein</fullName>
    </submittedName>
</protein>
<feature type="non-terminal residue" evidence="3">
    <location>
        <position position="73"/>
    </location>
</feature>
<evidence type="ECO:0000256" key="2">
    <source>
        <dbReference type="SAM" id="SignalP"/>
    </source>
</evidence>
<evidence type="ECO:0000313" key="4">
    <source>
        <dbReference type="Proteomes" id="UP001381693"/>
    </source>
</evidence>
<comment type="caution">
    <text evidence="3">The sequence shown here is derived from an EMBL/GenBank/DDBJ whole genome shotgun (WGS) entry which is preliminary data.</text>
</comment>
<dbReference type="EMBL" id="JAXCGZ010019517">
    <property type="protein sequence ID" value="KAK7066034.1"/>
    <property type="molecule type" value="Genomic_DNA"/>
</dbReference>
<evidence type="ECO:0000313" key="3">
    <source>
        <dbReference type="EMBL" id="KAK7066034.1"/>
    </source>
</evidence>
<feature type="chain" id="PRO_5042863911" evidence="2">
    <location>
        <begin position="17"/>
        <end position="73"/>
    </location>
</feature>
<keyword evidence="4" id="KW-1185">Reference proteome</keyword>
<feature type="region of interest" description="Disordered" evidence="1">
    <location>
        <begin position="47"/>
        <end position="73"/>
    </location>
</feature>
<organism evidence="3 4">
    <name type="scientific">Halocaridina rubra</name>
    <name type="common">Hawaiian red shrimp</name>
    <dbReference type="NCBI Taxonomy" id="373956"/>
    <lineage>
        <taxon>Eukaryota</taxon>
        <taxon>Metazoa</taxon>
        <taxon>Ecdysozoa</taxon>
        <taxon>Arthropoda</taxon>
        <taxon>Crustacea</taxon>
        <taxon>Multicrustacea</taxon>
        <taxon>Malacostraca</taxon>
        <taxon>Eumalacostraca</taxon>
        <taxon>Eucarida</taxon>
        <taxon>Decapoda</taxon>
        <taxon>Pleocyemata</taxon>
        <taxon>Caridea</taxon>
        <taxon>Atyoidea</taxon>
        <taxon>Atyidae</taxon>
        <taxon>Halocaridina</taxon>
    </lineage>
</organism>
<dbReference type="Proteomes" id="UP001381693">
    <property type="component" value="Unassembled WGS sequence"/>
</dbReference>